<dbReference type="PANTHER" id="PTHR10353">
    <property type="entry name" value="GLYCOSYL HYDROLASE"/>
    <property type="match status" value="1"/>
</dbReference>
<keyword evidence="3" id="KW-0326">Glycosidase</keyword>
<reference evidence="5" key="1">
    <citation type="submission" date="2016-10" db="EMBL/GenBank/DDBJ databases">
        <authorList>
            <person name="Benchimol M."/>
            <person name="Almeida L.G."/>
            <person name="Vasconcelos A.T."/>
            <person name="Perreira-Neves A."/>
            <person name="Rosa I.A."/>
            <person name="Tasca T."/>
            <person name="Bogo M.R."/>
            <person name="de Souza W."/>
        </authorList>
    </citation>
    <scope>NUCLEOTIDE SEQUENCE [LARGE SCALE GENOMIC DNA]</scope>
    <source>
        <strain evidence="5">K</strain>
    </source>
</reference>
<dbReference type="OrthoDB" id="65569at2759"/>
<evidence type="ECO:0000256" key="1">
    <source>
        <dbReference type="ARBA" id="ARBA00010838"/>
    </source>
</evidence>
<keyword evidence="2 5" id="KW-0378">Hydrolase</keyword>
<proteinExistence type="inferred from homology"/>
<accession>A0A1J4JXT9</accession>
<dbReference type="VEuPathDB" id="TrichDB:TRFO_01499"/>
<organism evidence="5 6">
    <name type="scientific">Tritrichomonas foetus</name>
    <dbReference type="NCBI Taxonomy" id="1144522"/>
    <lineage>
        <taxon>Eukaryota</taxon>
        <taxon>Metamonada</taxon>
        <taxon>Parabasalia</taxon>
        <taxon>Tritrichomonadida</taxon>
        <taxon>Tritrichomonadidae</taxon>
        <taxon>Tritrichomonas</taxon>
    </lineage>
</organism>
<sequence length="498" mass="57990">MKNCKFFRKFPIVRRKKKTKKFFIFPKSMNTLKCGIFLVIFTIIHQLLVTYLLTQLPEFPDAVAPDGIPIFPYNISFGVSSAAYQIEENVPPSNWMLWEQTTDENGKPHCPSMPLKVKGIEHFSEDVQIVKDLGCDTYRLSFSWSRINPEQDQFNDTAIEMYRNMLLELHNLGIRPLVTLWHFEHPAWLEKLGGFKSELFVSSFEKFVEYVIPKISDLCDYYHTVNEPVGIVSASLIAGIHPPGKGTAKDIFNSLVNLMSAHAKAYHIIHKYNKNAKVSYAKNLTPIIPRHKWSLFESLLAYILNYYNSVSFDVFRTGTIRFLWMKTEIPDIKNALDYISLNHYYCLWITINPKEWGKLNGNLVPLFSYGDDRLITSDFGWGLKSSSLADSIRWVNKLWNPNNLSFLISEHGCADYKDNRRPWFLRESLVFLTKLRDEGISVESYIHWSLTDNYEWAEGSNMKFGLIEINFETYERKMKKSAELYKEIIKANHERSSN</sequence>
<dbReference type="AlphaFoldDB" id="A0A1J4JXT9"/>
<protein>
    <submittedName>
        <fullName evidence="5">Glycosyl hydrolase</fullName>
    </submittedName>
</protein>
<evidence type="ECO:0000256" key="2">
    <source>
        <dbReference type="ARBA" id="ARBA00022801"/>
    </source>
</evidence>
<evidence type="ECO:0000313" key="6">
    <source>
        <dbReference type="Proteomes" id="UP000179807"/>
    </source>
</evidence>
<dbReference type="GO" id="GO:0008422">
    <property type="term" value="F:beta-glucosidase activity"/>
    <property type="evidence" value="ECO:0007669"/>
    <property type="project" value="TreeGrafter"/>
</dbReference>
<evidence type="ECO:0000313" key="5">
    <source>
        <dbReference type="EMBL" id="OHT03811.1"/>
    </source>
</evidence>
<dbReference type="PANTHER" id="PTHR10353:SF209">
    <property type="entry name" value="GALACTOLIPID GALACTOSYLTRANSFERASE SFR2, CHLOROPLASTIC"/>
    <property type="match status" value="1"/>
</dbReference>
<dbReference type="GeneID" id="94824837"/>
<dbReference type="GO" id="GO:0005975">
    <property type="term" value="P:carbohydrate metabolic process"/>
    <property type="evidence" value="ECO:0007669"/>
    <property type="project" value="InterPro"/>
</dbReference>
<comment type="similarity">
    <text evidence="1 4">Belongs to the glycosyl hydrolase 1 family.</text>
</comment>
<gene>
    <name evidence="5" type="ORF">TRFO_01499</name>
</gene>
<dbReference type="EMBL" id="MLAK01000815">
    <property type="protein sequence ID" value="OHT03811.1"/>
    <property type="molecule type" value="Genomic_DNA"/>
</dbReference>
<evidence type="ECO:0000256" key="3">
    <source>
        <dbReference type="ARBA" id="ARBA00023295"/>
    </source>
</evidence>
<dbReference type="RefSeq" id="XP_068356947.1">
    <property type="nucleotide sequence ID" value="XM_068490133.1"/>
</dbReference>
<dbReference type="InterPro" id="IPR017853">
    <property type="entry name" value="GH"/>
</dbReference>
<dbReference type="PRINTS" id="PR00131">
    <property type="entry name" value="GLHYDRLASE1"/>
</dbReference>
<name>A0A1J4JXT9_9EUKA</name>
<dbReference type="Pfam" id="PF00232">
    <property type="entry name" value="Glyco_hydro_1"/>
    <property type="match status" value="1"/>
</dbReference>
<dbReference type="Gene3D" id="3.20.20.80">
    <property type="entry name" value="Glycosidases"/>
    <property type="match status" value="1"/>
</dbReference>
<dbReference type="InterPro" id="IPR001360">
    <property type="entry name" value="Glyco_hydro_1"/>
</dbReference>
<dbReference type="Proteomes" id="UP000179807">
    <property type="component" value="Unassembled WGS sequence"/>
</dbReference>
<evidence type="ECO:0000256" key="4">
    <source>
        <dbReference type="RuleBase" id="RU003690"/>
    </source>
</evidence>
<comment type="caution">
    <text evidence="5">The sequence shown here is derived from an EMBL/GenBank/DDBJ whole genome shotgun (WGS) entry which is preliminary data.</text>
</comment>
<keyword evidence="6" id="KW-1185">Reference proteome</keyword>
<dbReference type="SUPFAM" id="SSF51445">
    <property type="entry name" value="(Trans)glycosidases"/>
    <property type="match status" value="1"/>
</dbReference>